<comment type="caution">
    <text evidence="4">The sequence shown here is derived from an EMBL/GenBank/DDBJ whole genome shotgun (WGS) entry which is preliminary data.</text>
</comment>
<name>A0ABU8WTB9_9BURK</name>
<evidence type="ECO:0000256" key="3">
    <source>
        <dbReference type="SAM" id="MobiDB-lite"/>
    </source>
</evidence>
<dbReference type="SUPFAM" id="SSF51735">
    <property type="entry name" value="NAD(P)-binding Rossmann-fold domains"/>
    <property type="match status" value="1"/>
</dbReference>
<dbReference type="PANTHER" id="PTHR42760:SF123">
    <property type="entry name" value="OXIDOREDUCTASE"/>
    <property type="match status" value="1"/>
</dbReference>
<dbReference type="Proteomes" id="UP001385892">
    <property type="component" value="Unassembled WGS sequence"/>
</dbReference>
<accession>A0ABU8WTB9</accession>
<feature type="region of interest" description="Disordered" evidence="3">
    <location>
        <begin position="182"/>
        <end position="203"/>
    </location>
</feature>
<dbReference type="PRINTS" id="PR00081">
    <property type="entry name" value="GDHRDH"/>
</dbReference>
<dbReference type="PANTHER" id="PTHR42760">
    <property type="entry name" value="SHORT-CHAIN DEHYDROGENASES/REDUCTASES FAMILY MEMBER"/>
    <property type="match status" value="1"/>
</dbReference>
<evidence type="ECO:0000256" key="1">
    <source>
        <dbReference type="ARBA" id="ARBA00006484"/>
    </source>
</evidence>
<proteinExistence type="inferred from homology"/>
<comment type="similarity">
    <text evidence="1 2">Belongs to the short-chain dehydrogenases/reductases (SDR) family.</text>
</comment>
<dbReference type="PROSITE" id="PS00061">
    <property type="entry name" value="ADH_SHORT"/>
    <property type="match status" value="1"/>
</dbReference>
<dbReference type="InterPro" id="IPR002347">
    <property type="entry name" value="SDR_fam"/>
</dbReference>
<dbReference type="CDD" id="cd08937">
    <property type="entry name" value="DHB_DH-like_SDR_c"/>
    <property type="match status" value="1"/>
</dbReference>
<dbReference type="NCBIfam" id="NF009463">
    <property type="entry name" value="PRK12823.1"/>
    <property type="match status" value="1"/>
</dbReference>
<evidence type="ECO:0000256" key="2">
    <source>
        <dbReference type="RuleBase" id="RU000363"/>
    </source>
</evidence>
<dbReference type="InterPro" id="IPR036291">
    <property type="entry name" value="NAD(P)-bd_dom_sf"/>
</dbReference>
<sequence length="262" mass="27841">MVASRFKNKVVIVTGAAQGIGRGVALRIAAEGGTVLAVDRADIVNEVVQEIEEGGGNAAAFQADLETFAGAQAMVAECLARFKRVDVLVNNVGGTIWAKPYEHYEEAQIEAEIRRSLFPTLWSCRAALPFMVKKKRGVIVNVSSIATRGVHRVPYSAAKGGVNALTASLAMEHTRNGIRINATAPGGTEAPPRRVPRNQVKAKPSARDTAWYQGVVDQTVDSSLMHRYGTIDEQVAPILFLASDDASYITGTVVPVGGGDLG</sequence>
<dbReference type="Gene3D" id="3.40.50.720">
    <property type="entry name" value="NAD(P)-binding Rossmann-like Domain"/>
    <property type="match status" value="1"/>
</dbReference>
<dbReference type="InterPro" id="IPR047686">
    <property type="entry name" value="BenD"/>
</dbReference>
<dbReference type="Pfam" id="PF00106">
    <property type="entry name" value="adh_short"/>
    <property type="match status" value="1"/>
</dbReference>
<evidence type="ECO:0000313" key="4">
    <source>
        <dbReference type="EMBL" id="MEJ8849983.1"/>
    </source>
</evidence>
<dbReference type="InterPro" id="IPR020904">
    <property type="entry name" value="Sc_DH/Rdtase_CS"/>
</dbReference>
<gene>
    <name evidence="4" type="primary">benD</name>
    <name evidence="4" type="ORF">WKW82_25285</name>
</gene>
<dbReference type="EMBL" id="JBBKZT010000012">
    <property type="protein sequence ID" value="MEJ8849983.1"/>
    <property type="molecule type" value="Genomic_DNA"/>
</dbReference>
<dbReference type="NCBIfam" id="NF040811">
    <property type="entry name" value="BenD"/>
    <property type="match status" value="1"/>
</dbReference>
<organism evidence="4 5">
    <name type="scientific">Variovorax rhizosphaerae</name>
    <dbReference type="NCBI Taxonomy" id="1836200"/>
    <lineage>
        <taxon>Bacteria</taxon>
        <taxon>Pseudomonadati</taxon>
        <taxon>Pseudomonadota</taxon>
        <taxon>Betaproteobacteria</taxon>
        <taxon>Burkholderiales</taxon>
        <taxon>Comamonadaceae</taxon>
        <taxon>Variovorax</taxon>
    </lineage>
</organism>
<evidence type="ECO:0000313" key="5">
    <source>
        <dbReference type="Proteomes" id="UP001385892"/>
    </source>
</evidence>
<dbReference type="PRINTS" id="PR00080">
    <property type="entry name" value="SDRFAMILY"/>
</dbReference>
<keyword evidence="5" id="KW-1185">Reference proteome</keyword>
<reference evidence="4 5" key="1">
    <citation type="submission" date="2024-03" db="EMBL/GenBank/DDBJ databases">
        <title>Novel species of the genus Variovorax.</title>
        <authorList>
            <person name="Liu Q."/>
            <person name="Xin Y.-H."/>
        </authorList>
    </citation>
    <scope>NUCLEOTIDE SEQUENCE [LARGE SCALE GENOMIC DNA]</scope>
    <source>
        <strain evidence="4 5">KACC 18900</strain>
    </source>
</reference>
<protein>
    <submittedName>
        <fullName evidence="4">Benzoate diol dehydrogenase BenD</fullName>
    </submittedName>
</protein>